<protein>
    <submittedName>
        <fullName evidence="1">Uncharacterized protein</fullName>
    </submittedName>
</protein>
<evidence type="ECO:0000313" key="1">
    <source>
        <dbReference type="EMBL" id="MYL25800.1"/>
    </source>
</evidence>
<dbReference type="RefSeq" id="WP_160898093.1">
    <property type="nucleotide sequence ID" value="NZ_WMEX01000001.1"/>
</dbReference>
<organism evidence="1 2">
    <name type="scientific">Vreelandella halophila</name>
    <dbReference type="NCBI Taxonomy" id="86177"/>
    <lineage>
        <taxon>Bacteria</taxon>
        <taxon>Pseudomonadati</taxon>
        <taxon>Pseudomonadota</taxon>
        <taxon>Gammaproteobacteria</taxon>
        <taxon>Oceanospirillales</taxon>
        <taxon>Halomonadaceae</taxon>
        <taxon>Vreelandella</taxon>
    </lineage>
</organism>
<proteinExistence type="predicted"/>
<sequence>MNETTNQLHKLTNCINHYNERPEHILDRRGRLSEKLLNEQGFSALVRNRFHPDIYPFFRELKIRVEREVRYDDIESDYLDSLIERASYYQLKNLSELLKRAPTLYREIVKSGYSIWVNYYLKLSAGQLRLWHLPDQFLLNLAKPYGNFTDLHNCQKDLRHHIKARGLDEALIRLAPAFGRHFYIGLGDRRYRSLAELVAGNILELSGVCYVGQHKVPLKRRQGRPRYADFYLPDVDLVIEIEQCKSGNRGSRRDGYVERTKAKYKEYESEYINYITVDSDLYYSSYQGFKAEEFAEDLQSKILESTNMYIPIPSTEKMTERQVSDDIALVLNGSEEEVYRHITEEMGINSIAELQNHNSPTLKALKQRPDKGRAVTDAIKSNSIKRRNREMTKNHEMKRNEYAHLSDVKKVVQKNKIRSQRDWFAWCKANPEEKTRLRIPTNVYSVYRRKGQWVSWTDFFTDTQI</sequence>
<name>A0A9X4YAQ0_9GAMM</name>
<accession>A0A9X4YAQ0</accession>
<reference evidence="1 2" key="1">
    <citation type="submission" date="2019-11" db="EMBL/GenBank/DDBJ databases">
        <title>Genome sequences of 17 halophilic strains isolated from different environments.</title>
        <authorList>
            <person name="Furrow R.E."/>
        </authorList>
    </citation>
    <scope>NUCLEOTIDE SEQUENCE [LARGE SCALE GENOMIC DNA]</scope>
    <source>
        <strain evidence="1 2">22507_15_FS</strain>
    </source>
</reference>
<evidence type="ECO:0000313" key="2">
    <source>
        <dbReference type="Proteomes" id="UP000460751"/>
    </source>
</evidence>
<comment type="caution">
    <text evidence="1">The sequence shown here is derived from an EMBL/GenBank/DDBJ whole genome shotgun (WGS) entry which is preliminary data.</text>
</comment>
<dbReference type="OrthoDB" id="9845127at2"/>
<gene>
    <name evidence="1" type="ORF">GLW01_03245</name>
</gene>
<dbReference type="AlphaFoldDB" id="A0A9X4YAQ0"/>
<dbReference type="Proteomes" id="UP000460751">
    <property type="component" value="Unassembled WGS sequence"/>
</dbReference>
<dbReference type="EMBL" id="WMEX01000001">
    <property type="protein sequence ID" value="MYL25800.1"/>
    <property type="molecule type" value="Genomic_DNA"/>
</dbReference>
<keyword evidence="2" id="KW-1185">Reference proteome</keyword>